<sequence>MCGETRCARPCRPGSAQLPDGRTDFRLPGCPAARLNG</sequence>
<name>A0A0E1W663_BURPE</name>
<accession>A0A0E1W663</accession>
<dbReference type="Proteomes" id="UP000001812">
    <property type="component" value="Chromosome I"/>
</dbReference>
<reference evidence="1" key="1">
    <citation type="submission" date="2009-05" db="EMBL/GenBank/DDBJ databases">
        <authorList>
            <person name="Harkins D.M."/>
            <person name="DeShazer D."/>
            <person name="Woods D.E."/>
            <person name="Brinkac L.M."/>
            <person name="Brown K.A."/>
            <person name="Hung G.C."/>
            <person name="Tuanyok A."/>
            <person name="Zhang B."/>
            <person name="Nierman W.C."/>
        </authorList>
    </citation>
    <scope>NUCLEOTIDE SEQUENCE [LARGE SCALE GENOMIC DNA]</scope>
    <source>
        <strain evidence="1">1710a</strain>
    </source>
</reference>
<proteinExistence type="predicted"/>
<protein>
    <submittedName>
        <fullName evidence="1">Uncharacterized protein</fullName>
    </submittedName>
</protein>
<organism evidence="1">
    <name type="scientific">Burkholderia pseudomallei 1710a</name>
    <dbReference type="NCBI Taxonomy" id="320371"/>
    <lineage>
        <taxon>Bacteria</taxon>
        <taxon>Pseudomonadati</taxon>
        <taxon>Pseudomonadota</taxon>
        <taxon>Betaproteobacteria</taxon>
        <taxon>Burkholderiales</taxon>
        <taxon>Burkholderiaceae</taxon>
        <taxon>Burkholderia</taxon>
        <taxon>pseudomallei group</taxon>
    </lineage>
</organism>
<gene>
    <name evidence="1" type="ORF">BURPS1710A_3699</name>
</gene>
<dbReference type="AlphaFoldDB" id="A0A0E1W663"/>
<evidence type="ECO:0000313" key="1">
    <source>
        <dbReference type="EMBL" id="EET07786.1"/>
    </source>
</evidence>
<dbReference type="HOGENOM" id="CLU_3341411_0_0_4"/>
<dbReference type="EMBL" id="CM000832">
    <property type="protein sequence ID" value="EET07786.1"/>
    <property type="molecule type" value="Genomic_DNA"/>
</dbReference>